<dbReference type="Pfam" id="PF03798">
    <property type="entry name" value="TRAM_LAG1_CLN8"/>
    <property type="match status" value="1"/>
</dbReference>
<keyword evidence="2 5" id="KW-0812">Transmembrane</keyword>
<dbReference type="GO" id="GO:0055088">
    <property type="term" value="P:lipid homeostasis"/>
    <property type="evidence" value="ECO:0007669"/>
    <property type="project" value="TreeGrafter"/>
</dbReference>
<feature type="domain" description="TLC" evidence="7">
    <location>
        <begin position="44"/>
        <end position="246"/>
    </location>
</feature>
<protein>
    <submittedName>
        <fullName evidence="8">TLC domain containing 4</fullName>
    </submittedName>
</protein>
<feature type="transmembrane region" description="Helical" evidence="6">
    <location>
        <begin position="211"/>
        <end position="235"/>
    </location>
</feature>
<evidence type="ECO:0000256" key="4">
    <source>
        <dbReference type="ARBA" id="ARBA00023136"/>
    </source>
</evidence>
<dbReference type="PROSITE" id="PS50922">
    <property type="entry name" value="TLC"/>
    <property type="match status" value="1"/>
</dbReference>
<evidence type="ECO:0000256" key="3">
    <source>
        <dbReference type="ARBA" id="ARBA00022989"/>
    </source>
</evidence>
<evidence type="ECO:0000256" key="5">
    <source>
        <dbReference type="PROSITE-ProRule" id="PRU00205"/>
    </source>
</evidence>
<dbReference type="AlphaFoldDB" id="A0A8B7I9H9"/>
<dbReference type="PANTHER" id="PTHR13439:SF1">
    <property type="entry name" value="TLC DOMAIN-CONTAINING PROTEIN 4"/>
    <property type="match status" value="1"/>
</dbReference>
<evidence type="ECO:0000256" key="1">
    <source>
        <dbReference type="ARBA" id="ARBA00004141"/>
    </source>
</evidence>
<reference evidence="8" key="2">
    <citation type="submission" date="2025-08" db="UniProtKB">
        <authorList>
            <consortium name="Ensembl"/>
        </authorList>
    </citation>
    <scope>IDENTIFICATION</scope>
</reference>
<name>A0A8B7I9H9_MICMU</name>
<dbReference type="PANTHER" id="PTHR13439">
    <property type="entry name" value="CT120 PROTEIN"/>
    <property type="match status" value="1"/>
</dbReference>
<dbReference type="SMART" id="SM00724">
    <property type="entry name" value="TLC"/>
    <property type="match status" value="1"/>
</dbReference>
<accession>A0A8B7I9H9</accession>
<evidence type="ECO:0000256" key="2">
    <source>
        <dbReference type="ARBA" id="ARBA00022692"/>
    </source>
</evidence>
<dbReference type="EMBL" id="ABDC03002790">
    <property type="status" value="NOT_ANNOTATED_CDS"/>
    <property type="molecule type" value="Genomic_DNA"/>
</dbReference>
<organism evidence="8 9">
    <name type="scientific">Microcebus murinus</name>
    <name type="common">Gray mouse lemur</name>
    <name type="synonym">Lemur murinus</name>
    <dbReference type="NCBI Taxonomy" id="30608"/>
    <lineage>
        <taxon>Eukaryota</taxon>
        <taxon>Metazoa</taxon>
        <taxon>Chordata</taxon>
        <taxon>Craniata</taxon>
        <taxon>Vertebrata</taxon>
        <taxon>Euteleostomi</taxon>
        <taxon>Mammalia</taxon>
        <taxon>Eutheria</taxon>
        <taxon>Euarchontoglires</taxon>
        <taxon>Primates</taxon>
        <taxon>Strepsirrhini</taxon>
        <taxon>Lemuriformes</taxon>
        <taxon>Cheirogaleidae</taxon>
        <taxon>Microcebus</taxon>
    </lineage>
</organism>
<keyword evidence="4 5" id="KW-0472">Membrane</keyword>
<gene>
    <name evidence="8" type="primary">TLCD4</name>
</gene>
<feature type="transmembrane region" description="Helical" evidence="6">
    <location>
        <begin position="53"/>
        <end position="72"/>
    </location>
</feature>
<feature type="transmembrane region" description="Helical" evidence="6">
    <location>
        <begin position="6"/>
        <end position="32"/>
    </location>
</feature>
<evidence type="ECO:0000313" key="9">
    <source>
        <dbReference type="Proteomes" id="UP000694394"/>
    </source>
</evidence>
<dbReference type="GO" id="GO:0016020">
    <property type="term" value="C:membrane"/>
    <property type="evidence" value="ECO:0007669"/>
    <property type="project" value="UniProtKB-SubCell"/>
</dbReference>
<reference evidence="8" key="3">
    <citation type="submission" date="2025-09" db="UniProtKB">
        <authorList>
            <consortium name="Ensembl"/>
        </authorList>
    </citation>
    <scope>IDENTIFICATION</scope>
</reference>
<feature type="transmembrane region" description="Helical" evidence="6">
    <location>
        <begin position="174"/>
        <end position="199"/>
    </location>
</feature>
<evidence type="ECO:0000256" key="6">
    <source>
        <dbReference type="SAM" id="Phobius"/>
    </source>
</evidence>
<comment type="subcellular location">
    <subcellularLocation>
        <location evidence="1">Membrane</location>
        <topology evidence="1">Multi-pass membrane protein</topology>
    </subcellularLocation>
</comment>
<sequence length="263" mass="30182">MDTNENLVIGTVCTSFVTFQFLFHYVSYWFSAKVSPGFNSLSFEKKIEWNSRVVSTCHSLVVGIFGLYIFLFDEATIDDPLWGDPSVVNVNIAIASGYLISDLVILIWYWKVIGDKFFIIHHCAALYAYFFVLRDGVLAFVANFRLLAELSSPCVNQRWFFEALKYPKFSKANVINGILMTVVFFIVRIVSIPPLYIFMYSVYGTEPYRRLGLLIQCSWISSCVVLDVMNVMWMIKISKGCIKVISLIRQEKARNNLQNGKLD</sequence>
<keyword evidence="3 6" id="KW-1133">Transmembrane helix</keyword>
<dbReference type="Proteomes" id="UP000694394">
    <property type="component" value="Chromosome 2"/>
</dbReference>
<dbReference type="GeneTree" id="ENSGT01010000222313"/>
<dbReference type="InterPro" id="IPR050846">
    <property type="entry name" value="TLCD"/>
</dbReference>
<feature type="transmembrane region" description="Helical" evidence="6">
    <location>
        <begin position="92"/>
        <end position="110"/>
    </location>
</feature>
<evidence type="ECO:0000313" key="8">
    <source>
        <dbReference type="Ensembl" id="ENSMICP00000016349.2"/>
    </source>
</evidence>
<reference evidence="8" key="1">
    <citation type="submission" date="2016-12" db="EMBL/GenBank/DDBJ databases">
        <title>Mouse lemur reference genome and diversity panel.</title>
        <authorList>
            <person name="Harris R."/>
            <person name="Larsen P."/>
            <person name="Liu Y."/>
            <person name="Hughes D.S."/>
            <person name="Murali S."/>
            <person name="Raveendran M."/>
            <person name="Korchina V."/>
            <person name="Wang M."/>
            <person name="Jhangiani S."/>
            <person name="Bandaranaike D."/>
            <person name="Bellair M."/>
            <person name="Blankenburg K."/>
            <person name="Chao H."/>
            <person name="Dahdouli M."/>
            <person name="Dinh H."/>
            <person name="Doddapaneni H."/>
            <person name="English A."/>
            <person name="Firestine M."/>
            <person name="Gnanaolivu R."/>
            <person name="Gross S."/>
            <person name="Hernandez B."/>
            <person name="Javaid M."/>
            <person name="Jayaseelan J."/>
            <person name="Jones J."/>
            <person name="Khan Z."/>
            <person name="Kovar C."/>
            <person name="Kurapati P."/>
            <person name="Le B."/>
            <person name="Lee S."/>
            <person name="Li M."/>
            <person name="Mathew T."/>
            <person name="Narasimhan A."/>
            <person name="Ngo D."/>
            <person name="Nguyen L."/>
            <person name="Okwuonu G."/>
            <person name="Ongeri F."/>
            <person name="Osuji N."/>
            <person name="Pu L.-L."/>
            <person name="Puazo M."/>
            <person name="Quiroz J."/>
            <person name="Raj R."/>
            <person name="Rajbhandari K."/>
            <person name="Reid J.G."/>
            <person name="Santibanez J."/>
            <person name="Sexton D."/>
            <person name="Skinner E."/>
            <person name="Vee V."/>
            <person name="Weissenberger G."/>
            <person name="Wu Y."/>
            <person name="Xin Y."/>
            <person name="Han Y."/>
            <person name="Campbell C."/>
            <person name="Brown A."/>
            <person name="Sullivan B."/>
            <person name="Shelton J."/>
            <person name="Brown S."/>
            <person name="Dudchenko O."/>
            <person name="Machol I."/>
            <person name="Durand N."/>
            <person name="Shamim M."/>
            <person name="Lieberman A."/>
            <person name="Muzny D.M."/>
            <person name="Richards S."/>
            <person name="Yoder A."/>
            <person name="Worley K.C."/>
            <person name="Rogers J."/>
            <person name="Gibbs R.A."/>
        </authorList>
    </citation>
    <scope>NUCLEOTIDE SEQUENCE [LARGE SCALE GENOMIC DNA]</scope>
</reference>
<keyword evidence="9" id="KW-1185">Reference proteome</keyword>
<feature type="transmembrane region" description="Helical" evidence="6">
    <location>
        <begin position="117"/>
        <end position="142"/>
    </location>
</feature>
<dbReference type="GO" id="GO:0005783">
    <property type="term" value="C:endoplasmic reticulum"/>
    <property type="evidence" value="ECO:0007669"/>
    <property type="project" value="TreeGrafter"/>
</dbReference>
<dbReference type="Ensembl" id="ENSMICT00000032897.2">
    <property type="protein sequence ID" value="ENSMICP00000016349.2"/>
    <property type="gene ID" value="ENSMICG00000014720.3"/>
</dbReference>
<proteinExistence type="predicted"/>
<evidence type="ECO:0000259" key="7">
    <source>
        <dbReference type="PROSITE" id="PS50922"/>
    </source>
</evidence>
<dbReference type="InterPro" id="IPR006634">
    <property type="entry name" value="TLC-dom"/>
</dbReference>